<protein>
    <submittedName>
        <fullName evidence="2">Putative membrane protein</fullName>
    </submittedName>
</protein>
<dbReference type="Pfam" id="PF06993">
    <property type="entry name" value="DUF1304"/>
    <property type="match status" value="1"/>
</dbReference>
<sequence length="50" mass="5196">MAYNQGFYNLFLGIGAVVGLGLHFGGLPEAGLALALFTTASMVLAMLARH</sequence>
<keyword evidence="1" id="KW-0812">Transmembrane</keyword>
<reference evidence="2 3" key="1">
    <citation type="submission" date="2016-10" db="EMBL/GenBank/DDBJ databases">
        <authorList>
            <person name="Varghese N."/>
            <person name="Submissions S."/>
        </authorList>
    </citation>
    <scope>NUCLEOTIDE SEQUENCE [LARGE SCALE GENOMIC DNA]</scope>
    <source>
        <strain evidence="2 3">CGMCC 1.11215</strain>
    </source>
</reference>
<gene>
    <name evidence="2" type="ORF">SAMN05216368_101364</name>
</gene>
<organism evidence="2 3">
    <name type="scientific">Cryobacterium flavum</name>
    <dbReference type="NCBI Taxonomy" id="1424659"/>
    <lineage>
        <taxon>Bacteria</taxon>
        <taxon>Bacillati</taxon>
        <taxon>Actinomycetota</taxon>
        <taxon>Actinomycetes</taxon>
        <taxon>Micrococcales</taxon>
        <taxon>Microbacteriaceae</taxon>
        <taxon>Cryobacterium</taxon>
    </lineage>
</organism>
<name>A0A5E9FVF1_9MICO</name>
<accession>A0A5E9FVF1</accession>
<feature type="transmembrane region" description="Helical" evidence="1">
    <location>
        <begin position="30"/>
        <end position="48"/>
    </location>
</feature>
<keyword evidence="1" id="KW-1133">Transmembrane helix</keyword>
<dbReference type="EMBL" id="FNIB01000001">
    <property type="protein sequence ID" value="SDM58006.1"/>
    <property type="molecule type" value="Genomic_DNA"/>
</dbReference>
<evidence type="ECO:0000256" key="1">
    <source>
        <dbReference type="SAM" id="Phobius"/>
    </source>
</evidence>
<evidence type="ECO:0000313" key="3">
    <source>
        <dbReference type="Proteomes" id="UP000199639"/>
    </source>
</evidence>
<proteinExistence type="predicted"/>
<feature type="transmembrane region" description="Helical" evidence="1">
    <location>
        <begin position="7"/>
        <end position="24"/>
    </location>
</feature>
<keyword evidence="1" id="KW-0472">Membrane</keyword>
<evidence type="ECO:0000313" key="2">
    <source>
        <dbReference type="EMBL" id="SDM58006.1"/>
    </source>
</evidence>
<dbReference type="Proteomes" id="UP000199639">
    <property type="component" value="Unassembled WGS sequence"/>
</dbReference>
<dbReference type="InterPro" id="IPR009732">
    <property type="entry name" value="DUF1304"/>
</dbReference>
<dbReference type="AlphaFoldDB" id="A0A5E9FVF1"/>
<dbReference type="RefSeq" id="WP_233197218.1">
    <property type="nucleotide sequence ID" value="NZ_FNIB01000001.1"/>
</dbReference>
<dbReference type="STRING" id="1424659.SAMN05216368_101364"/>